<comment type="caution">
    <text evidence="4">The sequence shown here is derived from an EMBL/GenBank/DDBJ whole genome shotgun (WGS) entry which is preliminary data.</text>
</comment>
<evidence type="ECO:0000256" key="1">
    <source>
        <dbReference type="SAM" id="MobiDB-lite"/>
    </source>
</evidence>
<feature type="signal peptide" evidence="3">
    <location>
        <begin position="1"/>
        <end position="37"/>
    </location>
</feature>
<feature type="non-terminal residue" evidence="4">
    <location>
        <position position="555"/>
    </location>
</feature>
<keyword evidence="2" id="KW-0472">Membrane</keyword>
<feature type="transmembrane region" description="Helical" evidence="2">
    <location>
        <begin position="268"/>
        <end position="289"/>
    </location>
</feature>
<protein>
    <recommendedName>
        <fullName evidence="6">Type IV secretion system protein</fullName>
    </recommendedName>
</protein>
<evidence type="ECO:0000256" key="2">
    <source>
        <dbReference type="SAM" id="Phobius"/>
    </source>
</evidence>
<feature type="transmembrane region" description="Helical" evidence="2">
    <location>
        <begin position="301"/>
        <end position="321"/>
    </location>
</feature>
<dbReference type="EMBL" id="PEZX01000023">
    <property type="protein sequence ID" value="PIS06984.1"/>
    <property type="molecule type" value="Genomic_DNA"/>
</dbReference>
<dbReference type="AlphaFoldDB" id="A0A2M6R8M2"/>
<feature type="transmembrane region" description="Helical" evidence="2">
    <location>
        <begin position="216"/>
        <end position="235"/>
    </location>
</feature>
<dbReference type="Pfam" id="PF19590">
    <property type="entry name" value="TrbL_3"/>
    <property type="match status" value="1"/>
</dbReference>
<keyword evidence="3" id="KW-0732">Signal</keyword>
<sequence>SKMSKVKSQKSKVWKRRFFINTLLVGVFALSTTFVFAQTPAKPATAPTASPKPATGAPTTTPAKPTNPATPKATPDTVSSLSAPTGGLQLGADQRQPLNLFLRDSKTVKALWSTILRIADTFVVLFLLAIAFATILHISYDTYGIKKAILPLIIGIILSHFSLVIVQNFTDFAQVMGAGMYNAASSGQGASGMATNISNTFFTGGLKALEPTGGEVTAVALIGLFTFAFVVPASAGAIFLGLLALALIMIAIPTLLILVLSFLLYARFYLITVLTIIAPLAWLTIMWSPVQGFFKTWWKQFTQWVFMAPVAIFFLWLAIAFSQSSIANGEANFGTYLLSLVMLYLAIQTPFKMGGQVTATMSKYAQSKALPVAKKAVGSSVNAGLNAWGQSNVPFGKNKGKQWSQAYGVMGLDAMKEGAKLRWGQGTATNRAANAGTFVGLGPGGNKQRAEQLRKKAQQERIDSEQFATGTGADRIQRIEDGSIKNPEDALTMIEMMAQKGEDAMGALEAYIKNSKYNKDGKDPRDKDPNFAKRWNNAVMYTKPWLMHTTNPGDK</sequence>
<proteinExistence type="predicted"/>
<evidence type="ECO:0000313" key="5">
    <source>
        <dbReference type="Proteomes" id="UP000231162"/>
    </source>
</evidence>
<feature type="transmembrane region" description="Helical" evidence="2">
    <location>
        <begin position="333"/>
        <end position="351"/>
    </location>
</feature>
<feature type="region of interest" description="Disordered" evidence="1">
    <location>
        <begin position="42"/>
        <end position="81"/>
    </location>
</feature>
<name>A0A2M6R8M2_9BACT</name>
<evidence type="ECO:0008006" key="6">
    <source>
        <dbReference type="Google" id="ProtNLM"/>
    </source>
</evidence>
<feature type="non-terminal residue" evidence="4">
    <location>
        <position position="1"/>
    </location>
</feature>
<evidence type="ECO:0000313" key="4">
    <source>
        <dbReference type="EMBL" id="PIS06984.1"/>
    </source>
</evidence>
<keyword evidence="2" id="KW-1133">Transmembrane helix</keyword>
<evidence type="ECO:0000256" key="3">
    <source>
        <dbReference type="SAM" id="SignalP"/>
    </source>
</evidence>
<feature type="transmembrane region" description="Helical" evidence="2">
    <location>
        <begin position="148"/>
        <end position="166"/>
    </location>
</feature>
<organism evidence="4 5">
    <name type="scientific">Candidatus Berkelbacteria bacterium CG10_big_fil_rev_8_21_14_0_10_43_14</name>
    <dbReference type="NCBI Taxonomy" id="1974515"/>
    <lineage>
        <taxon>Bacteria</taxon>
        <taxon>Candidatus Berkelbacteria</taxon>
    </lineage>
</organism>
<feature type="transmembrane region" description="Helical" evidence="2">
    <location>
        <begin position="110"/>
        <end position="136"/>
    </location>
</feature>
<feature type="chain" id="PRO_5014649883" description="Type IV secretion system protein" evidence="3">
    <location>
        <begin position="38"/>
        <end position="555"/>
    </location>
</feature>
<dbReference type="Proteomes" id="UP000231162">
    <property type="component" value="Unassembled WGS sequence"/>
</dbReference>
<feature type="compositionally biased region" description="Low complexity" evidence="1">
    <location>
        <begin position="42"/>
        <end position="77"/>
    </location>
</feature>
<accession>A0A2M6R8M2</accession>
<keyword evidence="2" id="KW-0812">Transmembrane</keyword>
<reference evidence="5" key="1">
    <citation type="submission" date="2017-09" db="EMBL/GenBank/DDBJ databases">
        <title>Depth-based differentiation of microbial function through sediment-hosted aquifers and enrichment of novel symbionts in the deep terrestrial subsurface.</title>
        <authorList>
            <person name="Probst A.J."/>
            <person name="Ladd B."/>
            <person name="Jarett J.K."/>
            <person name="Geller-Mcgrath D.E."/>
            <person name="Sieber C.M.K."/>
            <person name="Emerson J.B."/>
            <person name="Anantharaman K."/>
            <person name="Thomas B.C."/>
            <person name="Malmstrom R."/>
            <person name="Stieglmeier M."/>
            <person name="Klingl A."/>
            <person name="Woyke T."/>
            <person name="Ryan C.M."/>
            <person name="Banfield J.F."/>
        </authorList>
    </citation>
    <scope>NUCLEOTIDE SEQUENCE [LARGE SCALE GENOMIC DNA]</scope>
</reference>
<dbReference type="InterPro" id="IPR045782">
    <property type="entry name" value="TrbL_3"/>
</dbReference>
<gene>
    <name evidence="4" type="ORF">COT79_01485</name>
</gene>
<feature type="transmembrane region" description="Helical" evidence="2">
    <location>
        <begin position="242"/>
        <end position="262"/>
    </location>
</feature>